<name>A0A7I7JX18_9MYCO</name>
<protein>
    <submittedName>
        <fullName evidence="1">Fatty-acid--CoA ligase</fullName>
    </submittedName>
</protein>
<proteinExistence type="predicted"/>
<organism evidence="1 2">
    <name type="scientific">Mycolicibacterium duvalii</name>
    <dbReference type="NCBI Taxonomy" id="39688"/>
    <lineage>
        <taxon>Bacteria</taxon>
        <taxon>Bacillati</taxon>
        <taxon>Actinomycetota</taxon>
        <taxon>Actinomycetes</taxon>
        <taxon>Mycobacteriales</taxon>
        <taxon>Mycobacteriaceae</taxon>
        <taxon>Mycolicibacterium</taxon>
    </lineage>
</organism>
<dbReference type="AlphaFoldDB" id="A0A7I7JX18"/>
<dbReference type="OrthoDB" id="4761217at2"/>
<dbReference type="EMBL" id="AP022563">
    <property type="protein sequence ID" value="BBX16380.1"/>
    <property type="molecule type" value="Genomic_DNA"/>
</dbReference>
<dbReference type="GO" id="GO:0016874">
    <property type="term" value="F:ligase activity"/>
    <property type="evidence" value="ECO:0007669"/>
    <property type="project" value="UniProtKB-KW"/>
</dbReference>
<reference evidence="1 2" key="1">
    <citation type="journal article" date="2019" name="Emerg. Microbes Infect.">
        <title>Comprehensive subspecies identification of 175 nontuberculous mycobacteria species based on 7547 genomic profiles.</title>
        <authorList>
            <person name="Matsumoto Y."/>
            <person name="Kinjo T."/>
            <person name="Motooka D."/>
            <person name="Nabeya D."/>
            <person name="Jung N."/>
            <person name="Uechi K."/>
            <person name="Horii T."/>
            <person name="Iida T."/>
            <person name="Fujita J."/>
            <person name="Nakamura S."/>
        </authorList>
    </citation>
    <scope>NUCLEOTIDE SEQUENCE [LARGE SCALE GENOMIC DNA]</scope>
    <source>
        <strain evidence="1 2">JCM 6396</strain>
    </source>
</reference>
<evidence type="ECO:0000313" key="2">
    <source>
        <dbReference type="Proteomes" id="UP000467006"/>
    </source>
</evidence>
<dbReference type="Proteomes" id="UP000467006">
    <property type="component" value="Chromosome"/>
</dbReference>
<dbReference type="RefSeq" id="WP_098005358.1">
    <property type="nucleotide sequence ID" value="NZ_AP022563.1"/>
</dbReference>
<gene>
    <name evidence="1" type="ORF">MDUV_12400</name>
</gene>
<evidence type="ECO:0000313" key="1">
    <source>
        <dbReference type="EMBL" id="BBX16380.1"/>
    </source>
</evidence>
<dbReference type="KEGG" id="mdu:MDUV_12400"/>
<keyword evidence="1" id="KW-0436">Ligase</keyword>
<sequence>MGEYDLHSFILACDFRVDDVGRMWKWLTKHRDELDEFGAHHVVLYESIWEPRRVLVTIGVRNARSIREVLKSPAIFTWFDIAGADDIPPIFGGEVVEKIDLDGPSSQRHVGRVVVGVMSSVDDVSALMVKVHDGLDRFKSGGVRKIWVYRALDDGHEVLILQEIEDEAKARQWIEHPDAAAEWMANAGMGAYPTRFVGRFAQLLSVGESG</sequence>
<accession>A0A7I7JX18</accession>
<keyword evidence="2" id="KW-1185">Reference proteome</keyword>